<dbReference type="Proteomes" id="UP000311382">
    <property type="component" value="Unassembled WGS sequence"/>
</dbReference>
<keyword evidence="3" id="KW-1185">Reference proteome</keyword>
<evidence type="ECO:0000313" key="3">
    <source>
        <dbReference type="Proteomes" id="UP000311382"/>
    </source>
</evidence>
<name>A0A5C5FY30_9BASI</name>
<accession>A0A5C5FY30</accession>
<gene>
    <name evidence="2" type="ORF">DMC30DRAFT_196390</name>
</gene>
<feature type="region of interest" description="Disordered" evidence="1">
    <location>
        <begin position="317"/>
        <end position="343"/>
    </location>
</feature>
<dbReference type="OrthoDB" id="10610591at2759"/>
<proteinExistence type="predicted"/>
<reference evidence="2 3" key="1">
    <citation type="submission" date="2019-03" db="EMBL/GenBank/DDBJ databases">
        <title>Rhodosporidium diobovatum UCD-FST 08-225 genome sequencing, assembly, and annotation.</title>
        <authorList>
            <person name="Fakankun I.U."/>
            <person name="Fristensky B."/>
            <person name="Levin D.B."/>
        </authorList>
    </citation>
    <scope>NUCLEOTIDE SEQUENCE [LARGE SCALE GENOMIC DNA]</scope>
    <source>
        <strain evidence="2 3">UCD-FST 08-225</strain>
    </source>
</reference>
<sequence>MSERAQEPPVPWDQPRQDPLFMQLSDVHEWIVSRVDSDFWRHHVGDTFAPFAAGWPTWRSSERRAAVEALMLDFCRLLQTGDGHGYTWILYQTMCHRVGRLRAEGWPALKKVDNDKYDEVAGRIATIADVYPFDSDAERRRWEFSFFHPGRMTPNKLQRTSDVEWAHMLSELKALPRKLLERVLCLRSLGESPRKALPTADALFLNAFDASQTPQSRFHRFTALLDGILGLYRLAVGEGHQQEDSVRRLADAIETASKSHQEPAFANESLAVQVSGVDEARNLLFETCKHYLTRTLLSPDRVLHLLAQALPGIVLNAQPHDNSLGKTRSSPSRYDPVPRRTFS</sequence>
<protein>
    <submittedName>
        <fullName evidence="2">Uncharacterized protein</fullName>
    </submittedName>
</protein>
<dbReference type="EMBL" id="SOZI01000041">
    <property type="protein sequence ID" value="TNY21535.1"/>
    <property type="molecule type" value="Genomic_DNA"/>
</dbReference>
<evidence type="ECO:0000313" key="2">
    <source>
        <dbReference type="EMBL" id="TNY21535.1"/>
    </source>
</evidence>
<comment type="caution">
    <text evidence="2">The sequence shown here is derived from an EMBL/GenBank/DDBJ whole genome shotgun (WGS) entry which is preliminary data.</text>
</comment>
<organism evidence="2 3">
    <name type="scientific">Rhodotorula diobovata</name>
    <dbReference type="NCBI Taxonomy" id="5288"/>
    <lineage>
        <taxon>Eukaryota</taxon>
        <taxon>Fungi</taxon>
        <taxon>Dikarya</taxon>
        <taxon>Basidiomycota</taxon>
        <taxon>Pucciniomycotina</taxon>
        <taxon>Microbotryomycetes</taxon>
        <taxon>Sporidiobolales</taxon>
        <taxon>Sporidiobolaceae</taxon>
        <taxon>Rhodotorula</taxon>
    </lineage>
</organism>
<feature type="compositionally biased region" description="Polar residues" evidence="1">
    <location>
        <begin position="319"/>
        <end position="332"/>
    </location>
</feature>
<evidence type="ECO:0000256" key="1">
    <source>
        <dbReference type="SAM" id="MobiDB-lite"/>
    </source>
</evidence>
<dbReference type="AlphaFoldDB" id="A0A5C5FY30"/>